<dbReference type="AlphaFoldDB" id="A0A835Y423"/>
<dbReference type="InterPro" id="IPR006076">
    <property type="entry name" value="FAD-dep_OxRdtase"/>
</dbReference>
<protein>
    <recommendedName>
        <fullName evidence="7">FAD dependent oxidoreductase domain-containing protein</fullName>
    </recommendedName>
</protein>
<keyword evidence="4" id="KW-0274">FAD</keyword>
<dbReference type="InterPro" id="IPR036188">
    <property type="entry name" value="FAD/NAD-bd_sf"/>
</dbReference>
<dbReference type="OrthoDB" id="424974at2759"/>
<name>A0A835Y423_9CHLO</name>
<dbReference type="PANTHER" id="PTHR10961">
    <property type="entry name" value="PEROXISOMAL SARCOSINE OXIDASE"/>
    <property type="match status" value="1"/>
</dbReference>
<dbReference type="NCBIfam" id="NF008425">
    <property type="entry name" value="PRK11259.1"/>
    <property type="match status" value="1"/>
</dbReference>
<feature type="region of interest" description="Disordered" evidence="6">
    <location>
        <begin position="63"/>
        <end position="84"/>
    </location>
</feature>
<accession>A0A835Y423</accession>
<evidence type="ECO:0000313" key="9">
    <source>
        <dbReference type="Proteomes" id="UP000612055"/>
    </source>
</evidence>
<dbReference type="GO" id="GO:0050660">
    <property type="term" value="F:flavin adenine dinucleotide binding"/>
    <property type="evidence" value="ECO:0007669"/>
    <property type="project" value="InterPro"/>
</dbReference>
<dbReference type="SUPFAM" id="SSF51905">
    <property type="entry name" value="FAD/NAD(P)-binding domain"/>
    <property type="match status" value="1"/>
</dbReference>
<organism evidence="8 9">
    <name type="scientific">Edaphochlamys debaryana</name>
    <dbReference type="NCBI Taxonomy" id="47281"/>
    <lineage>
        <taxon>Eukaryota</taxon>
        <taxon>Viridiplantae</taxon>
        <taxon>Chlorophyta</taxon>
        <taxon>core chlorophytes</taxon>
        <taxon>Chlorophyceae</taxon>
        <taxon>CS clade</taxon>
        <taxon>Chlamydomonadales</taxon>
        <taxon>Chlamydomonadales incertae sedis</taxon>
        <taxon>Edaphochlamys</taxon>
    </lineage>
</organism>
<comment type="cofactor">
    <cofactor evidence="1">
        <name>FAD</name>
        <dbReference type="ChEBI" id="CHEBI:57692"/>
    </cofactor>
</comment>
<keyword evidence="9" id="KW-1185">Reference proteome</keyword>
<comment type="caution">
    <text evidence="8">The sequence shown here is derived from an EMBL/GenBank/DDBJ whole genome shotgun (WGS) entry which is preliminary data.</text>
</comment>
<dbReference type="EMBL" id="JAEHOE010000047">
    <property type="protein sequence ID" value="KAG2492140.1"/>
    <property type="molecule type" value="Genomic_DNA"/>
</dbReference>
<evidence type="ECO:0000259" key="7">
    <source>
        <dbReference type="Pfam" id="PF01266"/>
    </source>
</evidence>
<gene>
    <name evidence="8" type="ORF">HYH03_009631</name>
</gene>
<sequence>MGPTALRTTLRCGTGGLASWAFPAAATEAAGRGAAAGARAATGHLPHHSLPAAAVRAASTAAQGGLGSGSRTGASDGGGSGSRAATAYDPGKSYDAVVVGLGAYGSAALYHLARRGLKVLGIERHASIGHTYGSSHGATRITRLAYFEGPQYYGLIKRSLALFMDLEAELGARAAAGGQPAPPPLFQRTGMLDIGSVFERSLESARAHGLQHEVLTGAELNRRFPAYRVPGEWRALLQPDGGVLAPERIMQAQVAFAQEAGAEVALGEGVASWRAGGGGGGGVEVTTTSGRRVVAGAAVLAAGPWMGCLVPELQELCVPERQVVGWFDIEVPSRPLFAPDRFPVFLIEETPGGDAYYGFPEQADRPGLLV</sequence>
<dbReference type="Pfam" id="PF01266">
    <property type="entry name" value="DAO"/>
    <property type="match status" value="1"/>
</dbReference>
<feature type="domain" description="FAD dependent oxidoreductase" evidence="7">
    <location>
        <begin position="95"/>
        <end position="360"/>
    </location>
</feature>
<evidence type="ECO:0000256" key="4">
    <source>
        <dbReference type="ARBA" id="ARBA00022827"/>
    </source>
</evidence>
<dbReference type="Proteomes" id="UP000612055">
    <property type="component" value="Unassembled WGS sequence"/>
</dbReference>
<dbReference type="PANTHER" id="PTHR10961:SF7">
    <property type="entry name" value="FAD DEPENDENT OXIDOREDUCTASE DOMAIN-CONTAINING PROTEIN"/>
    <property type="match status" value="1"/>
</dbReference>
<evidence type="ECO:0000256" key="5">
    <source>
        <dbReference type="ARBA" id="ARBA00023002"/>
    </source>
</evidence>
<evidence type="ECO:0000313" key="8">
    <source>
        <dbReference type="EMBL" id="KAG2492140.1"/>
    </source>
</evidence>
<keyword evidence="5" id="KW-0560">Oxidoreductase</keyword>
<reference evidence="8" key="1">
    <citation type="journal article" date="2020" name="bioRxiv">
        <title>Comparative genomics of Chlamydomonas.</title>
        <authorList>
            <person name="Craig R.J."/>
            <person name="Hasan A.R."/>
            <person name="Ness R.W."/>
            <person name="Keightley P.D."/>
        </authorList>
    </citation>
    <scope>NUCLEOTIDE SEQUENCE</scope>
    <source>
        <strain evidence="8">CCAP 11/70</strain>
    </source>
</reference>
<dbReference type="Gene3D" id="3.50.50.60">
    <property type="entry name" value="FAD/NAD(P)-binding domain"/>
    <property type="match status" value="1"/>
</dbReference>
<proteinExistence type="inferred from homology"/>
<dbReference type="InterPro" id="IPR045170">
    <property type="entry name" value="MTOX"/>
</dbReference>
<keyword evidence="3" id="KW-0285">Flavoprotein</keyword>
<evidence type="ECO:0000256" key="6">
    <source>
        <dbReference type="SAM" id="MobiDB-lite"/>
    </source>
</evidence>
<evidence type="ECO:0000256" key="1">
    <source>
        <dbReference type="ARBA" id="ARBA00001974"/>
    </source>
</evidence>
<dbReference type="GO" id="GO:0008115">
    <property type="term" value="F:sarcosine oxidase activity"/>
    <property type="evidence" value="ECO:0007669"/>
    <property type="project" value="TreeGrafter"/>
</dbReference>
<evidence type="ECO:0000256" key="2">
    <source>
        <dbReference type="ARBA" id="ARBA00010989"/>
    </source>
</evidence>
<dbReference type="Gene3D" id="3.30.9.10">
    <property type="entry name" value="D-Amino Acid Oxidase, subunit A, domain 2"/>
    <property type="match status" value="2"/>
</dbReference>
<feature type="compositionally biased region" description="Gly residues" evidence="6">
    <location>
        <begin position="64"/>
        <end position="81"/>
    </location>
</feature>
<evidence type="ECO:0000256" key="3">
    <source>
        <dbReference type="ARBA" id="ARBA00022630"/>
    </source>
</evidence>
<comment type="similarity">
    <text evidence="2">Belongs to the MSOX/MTOX family.</text>
</comment>